<sequence>MNQRIQAEHVHQLDHDQKEILRSQWTPQEGEYILFADQEEMIYYLAGVEKHKSLPLLSVGQMIAYISGRDASFKMHFDSGVWQVSVSGCRYKDAELCDVLWEAMKRILSHAVQ</sequence>
<dbReference type="AlphaFoldDB" id="A0A926QLK2"/>
<reference evidence="1" key="1">
    <citation type="submission" date="2020-09" db="EMBL/GenBank/DDBJ databases">
        <title>Draft Genome Sequence of Paenibacillus sp. WST5.</title>
        <authorList>
            <person name="Bao Z."/>
        </authorList>
    </citation>
    <scope>NUCLEOTIDE SEQUENCE</scope>
    <source>
        <strain evidence="1">WST5</strain>
    </source>
</reference>
<dbReference type="Proteomes" id="UP000650466">
    <property type="component" value="Unassembled WGS sequence"/>
</dbReference>
<keyword evidence="2" id="KW-1185">Reference proteome</keyword>
<organism evidence="1 2">
    <name type="scientific">Paenibacillus sedimenti</name>
    <dbReference type="NCBI Taxonomy" id="2770274"/>
    <lineage>
        <taxon>Bacteria</taxon>
        <taxon>Bacillati</taxon>
        <taxon>Bacillota</taxon>
        <taxon>Bacilli</taxon>
        <taxon>Bacillales</taxon>
        <taxon>Paenibacillaceae</taxon>
        <taxon>Paenibacillus</taxon>
    </lineage>
</organism>
<gene>
    <name evidence="1" type="ORF">ICC18_28490</name>
</gene>
<dbReference type="EMBL" id="JACVVD010000014">
    <property type="protein sequence ID" value="MBD0383996.1"/>
    <property type="molecule type" value="Genomic_DNA"/>
</dbReference>
<evidence type="ECO:0000313" key="1">
    <source>
        <dbReference type="EMBL" id="MBD0383996.1"/>
    </source>
</evidence>
<dbReference type="RefSeq" id="WP_188177773.1">
    <property type="nucleotide sequence ID" value="NZ_JACVVD010000014.1"/>
</dbReference>
<accession>A0A926QLK2</accession>
<evidence type="ECO:0000313" key="2">
    <source>
        <dbReference type="Proteomes" id="UP000650466"/>
    </source>
</evidence>
<proteinExistence type="predicted"/>
<comment type="caution">
    <text evidence="1">The sequence shown here is derived from an EMBL/GenBank/DDBJ whole genome shotgun (WGS) entry which is preliminary data.</text>
</comment>
<name>A0A926QLK2_9BACL</name>
<protein>
    <submittedName>
        <fullName evidence="1">Uncharacterized protein</fullName>
    </submittedName>
</protein>